<comment type="caution">
    <text evidence="1">The sequence shown here is derived from an EMBL/GenBank/DDBJ whole genome shotgun (WGS) entry which is preliminary data.</text>
</comment>
<evidence type="ECO:0000313" key="2">
    <source>
        <dbReference type="Proteomes" id="UP000717752"/>
    </source>
</evidence>
<protein>
    <recommendedName>
        <fullName evidence="3">DUF2190 family protein</fullName>
    </recommendedName>
</protein>
<dbReference type="EMBL" id="JAEUAK010000004">
    <property type="protein sequence ID" value="MBW9053456.1"/>
    <property type="molecule type" value="Genomic_DNA"/>
</dbReference>
<name>A0ABS7GV26_9HYPH</name>
<proteinExistence type="predicted"/>
<gene>
    <name evidence="1" type="ORF">JNB85_13660</name>
</gene>
<dbReference type="Proteomes" id="UP000717752">
    <property type="component" value="Unassembled WGS sequence"/>
</dbReference>
<evidence type="ECO:0008006" key="3">
    <source>
        <dbReference type="Google" id="ProtNLM"/>
    </source>
</evidence>
<reference evidence="1 2" key="1">
    <citation type="journal article" date="2021" name="MBio">
        <title>Poor Competitiveness of Bradyrhizobium in Pigeon Pea Root Colonization in Indian Soils.</title>
        <authorList>
            <person name="Chalasani D."/>
            <person name="Basu A."/>
            <person name="Pullabhotla S.V.S.R.N."/>
            <person name="Jorrin B."/>
            <person name="Neal A.L."/>
            <person name="Poole P.S."/>
            <person name="Podile A.R."/>
            <person name="Tkacz A."/>
        </authorList>
    </citation>
    <scope>NUCLEOTIDE SEQUENCE [LARGE SCALE GENOMIC DNA]</scope>
    <source>
        <strain evidence="1 2">HU56</strain>
    </source>
</reference>
<sequence length="170" mass="17358">MAYVPQTPNLGFPPIASHLAAFSGAGRSTPWKLGDIIRAVDPTYGVGEFIYLKGVASTAIGSWVTYNADDFSTTLLAANAIGPVAVAMAATVANEFGWYQISGKAIGLCLAGFVDDANVYATATAGSVDDAVVAGDRVKNAKGASAIGVPSGSFAEFEISRPFMDDGLAA</sequence>
<organism evidence="1 2">
    <name type="scientific">Rhizobium mesosinicum</name>
    <dbReference type="NCBI Taxonomy" id="335017"/>
    <lineage>
        <taxon>Bacteria</taxon>
        <taxon>Pseudomonadati</taxon>
        <taxon>Pseudomonadota</taxon>
        <taxon>Alphaproteobacteria</taxon>
        <taxon>Hyphomicrobiales</taxon>
        <taxon>Rhizobiaceae</taxon>
        <taxon>Rhizobium/Agrobacterium group</taxon>
        <taxon>Rhizobium</taxon>
    </lineage>
</organism>
<accession>A0ABS7GV26</accession>
<keyword evidence="2" id="KW-1185">Reference proteome</keyword>
<evidence type="ECO:0000313" key="1">
    <source>
        <dbReference type="EMBL" id="MBW9053456.1"/>
    </source>
</evidence>
<dbReference type="RefSeq" id="WP_220334818.1">
    <property type="nucleotide sequence ID" value="NZ_JAEUAK010000004.1"/>
</dbReference>